<dbReference type="Proteomes" id="UP001620460">
    <property type="component" value="Unassembled WGS sequence"/>
</dbReference>
<organism evidence="1 2">
    <name type="scientific">Dyella ginsengisoli</name>
    <dbReference type="NCBI Taxonomy" id="363848"/>
    <lineage>
        <taxon>Bacteria</taxon>
        <taxon>Pseudomonadati</taxon>
        <taxon>Pseudomonadota</taxon>
        <taxon>Gammaproteobacteria</taxon>
        <taxon>Lysobacterales</taxon>
        <taxon>Rhodanobacteraceae</taxon>
        <taxon>Dyella</taxon>
    </lineage>
</organism>
<evidence type="ECO:0000313" key="1">
    <source>
        <dbReference type="EMBL" id="MFK2904589.1"/>
    </source>
</evidence>
<name>A0ABW8JU83_9GAMM</name>
<proteinExistence type="predicted"/>
<sequence length="109" mass="11737">MTPPNASAPSTLPRRLLLLVVTLSALALTACSSSSTRPLPRPTPPPLVTCDQTQAARPLPPLPPLRGPADLVATDTWISDTAGLYQSEVTLRQLEHHCLQQLRDKGVIR</sequence>
<protein>
    <submittedName>
        <fullName evidence="1">Uncharacterized protein</fullName>
    </submittedName>
</protein>
<evidence type="ECO:0000313" key="2">
    <source>
        <dbReference type="Proteomes" id="UP001620460"/>
    </source>
</evidence>
<gene>
    <name evidence="1" type="ORF">ISP17_11485</name>
</gene>
<reference evidence="1 2" key="1">
    <citation type="submission" date="2020-10" db="EMBL/GenBank/DDBJ databases">
        <title>Phylogeny of dyella-like bacteria.</title>
        <authorList>
            <person name="Fu J."/>
        </authorList>
    </citation>
    <scope>NUCLEOTIDE SEQUENCE [LARGE SCALE GENOMIC DNA]</scope>
    <source>
        <strain evidence="1 2">Gsoil3046</strain>
    </source>
</reference>
<keyword evidence="2" id="KW-1185">Reference proteome</keyword>
<accession>A0ABW8JU83</accession>
<dbReference type="EMBL" id="JADIKM010000003">
    <property type="protein sequence ID" value="MFK2904589.1"/>
    <property type="molecule type" value="Genomic_DNA"/>
</dbReference>
<dbReference type="RefSeq" id="WP_404633253.1">
    <property type="nucleotide sequence ID" value="NZ_JADIKM010000003.1"/>
</dbReference>
<comment type="caution">
    <text evidence="1">The sequence shown here is derived from an EMBL/GenBank/DDBJ whole genome shotgun (WGS) entry which is preliminary data.</text>
</comment>